<evidence type="ECO:0000313" key="5">
    <source>
        <dbReference type="Proteomes" id="UP001197214"/>
    </source>
</evidence>
<dbReference type="NCBIfam" id="NF008557">
    <property type="entry name" value="PRK11493.1"/>
    <property type="match status" value="1"/>
</dbReference>
<organism evidence="4 5">
    <name type="scientific">Stakelama flava</name>
    <dbReference type="NCBI Taxonomy" id="2860338"/>
    <lineage>
        <taxon>Bacteria</taxon>
        <taxon>Pseudomonadati</taxon>
        <taxon>Pseudomonadota</taxon>
        <taxon>Alphaproteobacteria</taxon>
        <taxon>Sphingomonadales</taxon>
        <taxon>Sphingomonadaceae</taxon>
        <taxon>Stakelama</taxon>
    </lineage>
</organism>
<gene>
    <name evidence="4" type="primary">sseA</name>
    <name evidence="4" type="ORF">KY084_03935</name>
</gene>
<accession>A0ABS6XIJ7</accession>
<dbReference type="SMART" id="SM00450">
    <property type="entry name" value="RHOD"/>
    <property type="match status" value="2"/>
</dbReference>
<evidence type="ECO:0000313" key="4">
    <source>
        <dbReference type="EMBL" id="MBW4330022.1"/>
    </source>
</evidence>
<dbReference type="CDD" id="cd01449">
    <property type="entry name" value="TST_Repeat_2"/>
    <property type="match status" value="1"/>
</dbReference>
<dbReference type="Pfam" id="PF00581">
    <property type="entry name" value="Rhodanese"/>
    <property type="match status" value="2"/>
</dbReference>
<feature type="domain" description="Rhodanese" evidence="3">
    <location>
        <begin position="15"/>
        <end position="132"/>
    </location>
</feature>
<sequence>MESLVSPQWLADETGAADLRIVDASWFLPDMGRDARAEYERRHIPGAVFLNLADVSDSESSLPMMLSSADMFADRMSALGLGDGCRIVVYDNSPLHTAARAWWMLRLYGAQRVAILDGGLARWEAEGRPLESGADTLPPRRFAGARDDRGVRDLAAMKANLSSGAEQVVDARSPARFAGAEAESRPGVEPGHIPGAKNVYYADLFREDGTWKRGADLRQAFEDAGVEIDRPVVTTCGSGVTAAVLLFGLHLLGNEAALYDGSWTEWGADPDTPKQTGIM</sequence>
<protein>
    <recommendedName>
        <fullName evidence="2">Sulfurtransferase</fullName>
    </recommendedName>
</protein>
<keyword evidence="1 2" id="KW-0808">Transferase</keyword>
<dbReference type="RefSeq" id="WP_219237143.1">
    <property type="nucleotide sequence ID" value="NZ_JAHWZX010000003.1"/>
</dbReference>
<proteinExistence type="predicted"/>
<comment type="caution">
    <text evidence="4">The sequence shown here is derived from an EMBL/GenBank/DDBJ whole genome shotgun (WGS) entry which is preliminary data.</text>
</comment>
<dbReference type="Proteomes" id="UP001197214">
    <property type="component" value="Unassembled WGS sequence"/>
</dbReference>
<dbReference type="PANTHER" id="PTHR11364">
    <property type="entry name" value="THIOSULFATE SULFERTANSFERASE"/>
    <property type="match status" value="1"/>
</dbReference>
<dbReference type="GO" id="GO:0016784">
    <property type="term" value="F:3-mercaptopyruvate sulfurtransferase activity"/>
    <property type="evidence" value="ECO:0007669"/>
    <property type="project" value="UniProtKB-EC"/>
</dbReference>
<dbReference type="PROSITE" id="PS00380">
    <property type="entry name" value="RHODANESE_1"/>
    <property type="match status" value="1"/>
</dbReference>
<dbReference type="PROSITE" id="PS00683">
    <property type="entry name" value="RHODANESE_2"/>
    <property type="match status" value="1"/>
</dbReference>
<dbReference type="InterPro" id="IPR001307">
    <property type="entry name" value="Thiosulphate_STrfase_CS"/>
</dbReference>
<dbReference type="InterPro" id="IPR045078">
    <property type="entry name" value="TST/MPST-like"/>
</dbReference>
<dbReference type="EMBL" id="JAHWZX010000003">
    <property type="protein sequence ID" value="MBW4330022.1"/>
    <property type="molecule type" value="Genomic_DNA"/>
</dbReference>
<evidence type="ECO:0000256" key="1">
    <source>
        <dbReference type="ARBA" id="ARBA00022679"/>
    </source>
</evidence>
<name>A0ABS6XIJ7_9SPHN</name>
<dbReference type="PROSITE" id="PS50206">
    <property type="entry name" value="RHODANESE_3"/>
    <property type="match status" value="2"/>
</dbReference>
<evidence type="ECO:0000259" key="3">
    <source>
        <dbReference type="PROSITE" id="PS50206"/>
    </source>
</evidence>
<dbReference type="PANTHER" id="PTHR11364:SF27">
    <property type="entry name" value="SULFURTRANSFERASE"/>
    <property type="match status" value="1"/>
</dbReference>
<dbReference type="InterPro" id="IPR001763">
    <property type="entry name" value="Rhodanese-like_dom"/>
</dbReference>
<dbReference type="CDD" id="cd01448">
    <property type="entry name" value="TST_Repeat_1"/>
    <property type="match status" value="1"/>
</dbReference>
<feature type="domain" description="Rhodanese" evidence="3">
    <location>
        <begin position="162"/>
        <end position="275"/>
    </location>
</feature>
<evidence type="ECO:0000256" key="2">
    <source>
        <dbReference type="RuleBase" id="RU000507"/>
    </source>
</evidence>
<reference evidence="4 5" key="1">
    <citation type="submission" date="2021-07" db="EMBL/GenBank/DDBJ databases">
        <title>Stakelama flava sp. nov., a novel endophytic bacterium isolated from branch of Kandelia candel.</title>
        <authorList>
            <person name="Tuo L."/>
        </authorList>
    </citation>
    <scope>NUCLEOTIDE SEQUENCE [LARGE SCALE GENOMIC DNA]</scope>
    <source>
        <strain evidence="4 5">CBK3Z-3</strain>
    </source>
</reference>
<keyword evidence="5" id="KW-1185">Reference proteome</keyword>